<organism evidence="1 2">
    <name type="scientific">Candidatus Magasanikbacteria bacterium RIFCSPHIGHO2_02_FULL_51_14</name>
    <dbReference type="NCBI Taxonomy" id="1798683"/>
    <lineage>
        <taxon>Bacteria</taxon>
        <taxon>Candidatus Magasanikiibacteriota</taxon>
    </lineage>
</organism>
<dbReference type="EMBL" id="MFQE01000022">
    <property type="protein sequence ID" value="OGH73722.1"/>
    <property type="molecule type" value="Genomic_DNA"/>
</dbReference>
<evidence type="ECO:0000313" key="1">
    <source>
        <dbReference type="EMBL" id="OGH73722.1"/>
    </source>
</evidence>
<accession>A0A1F6MQ21</accession>
<evidence type="ECO:0000313" key="2">
    <source>
        <dbReference type="Proteomes" id="UP000177457"/>
    </source>
</evidence>
<dbReference type="SUPFAM" id="SSF143011">
    <property type="entry name" value="RelE-like"/>
    <property type="match status" value="1"/>
</dbReference>
<evidence type="ECO:0008006" key="3">
    <source>
        <dbReference type="Google" id="ProtNLM"/>
    </source>
</evidence>
<reference evidence="1 2" key="1">
    <citation type="journal article" date="2016" name="Nat. Commun.">
        <title>Thousands of microbial genomes shed light on interconnected biogeochemical processes in an aquifer system.</title>
        <authorList>
            <person name="Anantharaman K."/>
            <person name="Brown C.T."/>
            <person name="Hug L.A."/>
            <person name="Sharon I."/>
            <person name="Castelle C.J."/>
            <person name="Probst A.J."/>
            <person name="Thomas B.C."/>
            <person name="Singh A."/>
            <person name="Wilkins M.J."/>
            <person name="Karaoz U."/>
            <person name="Brodie E.L."/>
            <person name="Williams K.H."/>
            <person name="Hubbard S.S."/>
            <person name="Banfield J.F."/>
        </authorList>
    </citation>
    <scope>NUCLEOTIDE SEQUENCE [LARGE SCALE GENOMIC DNA]</scope>
</reference>
<sequence length="89" mass="10726">MRISRSSRFKRSYRKLNFSIRNDFDEKIEIFFKNPFDPSLKTHKLHGNLSVYFAFCLRDGYRALFEFEDDNHVLLVNTGSHGDYARWSR</sequence>
<dbReference type="AlphaFoldDB" id="A0A1F6MQ21"/>
<dbReference type="Proteomes" id="UP000177457">
    <property type="component" value="Unassembled WGS sequence"/>
</dbReference>
<proteinExistence type="predicted"/>
<name>A0A1F6MQ21_9BACT</name>
<gene>
    <name evidence="1" type="ORF">A3C90_02965</name>
</gene>
<dbReference type="InterPro" id="IPR035093">
    <property type="entry name" value="RelE/ParE_toxin_dom_sf"/>
</dbReference>
<dbReference type="Gene3D" id="3.30.2310.20">
    <property type="entry name" value="RelE-like"/>
    <property type="match status" value="1"/>
</dbReference>
<protein>
    <recommendedName>
        <fullName evidence="3">Type II toxin-antitoxin system mRNA interferase toxin, RelE/StbE family</fullName>
    </recommendedName>
</protein>
<comment type="caution">
    <text evidence="1">The sequence shown here is derived from an EMBL/GenBank/DDBJ whole genome shotgun (WGS) entry which is preliminary data.</text>
</comment>
<dbReference type="STRING" id="1798683.A3C90_02965"/>